<proteinExistence type="predicted"/>
<dbReference type="Proteomes" id="UP000069940">
    <property type="component" value="Unassembled WGS sequence"/>
</dbReference>
<evidence type="ECO:0000313" key="1">
    <source>
        <dbReference type="EnsemblMetazoa" id="AALFPA23_018775.P27591"/>
    </source>
</evidence>
<sequence>MSVKLLVLVVTVLGLAAFAATTVKLPFSFQAQQPADSDAEAAAATGPTFEQLVEQRVASTLQVVNVLAAKSSAPAEVKEAVVANAQQEMDACAAQALVDRLPGPFFACSGHVISNASNALSVASSSGAASAN</sequence>
<organism evidence="1 2">
    <name type="scientific">Aedes albopictus</name>
    <name type="common">Asian tiger mosquito</name>
    <name type="synonym">Stegomyia albopicta</name>
    <dbReference type="NCBI Taxonomy" id="7160"/>
    <lineage>
        <taxon>Eukaryota</taxon>
        <taxon>Metazoa</taxon>
        <taxon>Ecdysozoa</taxon>
        <taxon>Arthropoda</taxon>
        <taxon>Hexapoda</taxon>
        <taxon>Insecta</taxon>
        <taxon>Pterygota</taxon>
        <taxon>Neoptera</taxon>
        <taxon>Endopterygota</taxon>
        <taxon>Diptera</taxon>
        <taxon>Nematocera</taxon>
        <taxon>Culicoidea</taxon>
        <taxon>Culicidae</taxon>
        <taxon>Culicinae</taxon>
        <taxon>Aedini</taxon>
        <taxon>Aedes</taxon>
        <taxon>Stegomyia</taxon>
    </lineage>
</organism>
<accession>A0ABM1ZID2</accession>
<protein>
    <recommendedName>
        <fullName evidence="3">Secreted protein</fullName>
    </recommendedName>
</protein>
<evidence type="ECO:0008006" key="3">
    <source>
        <dbReference type="Google" id="ProtNLM"/>
    </source>
</evidence>
<keyword evidence="2" id="KW-1185">Reference proteome</keyword>
<name>A0ABM1ZID2_AEDAL</name>
<dbReference type="GeneID" id="109397606"/>
<dbReference type="RefSeq" id="XP_019525440.3">
    <property type="nucleotide sequence ID" value="XM_019669895.4"/>
</dbReference>
<evidence type="ECO:0000313" key="2">
    <source>
        <dbReference type="Proteomes" id="UP000069940"/>
    </source>
</evidence>
<reference evidence="1" key="2">
    <citation type="submission" date="2025-05" db="UniProtKB">
        <authorList>
            <consortium name="EnsemblMetazoa"/>
        </authorList>
    </citation>
    <scope>IDENTIFICATION</scope>
    <source>
        <strain evidence="1">Foshan</strain>
    </source>
</reference>
<dbReference type="EnsemblMetazoa" id="AALFPA23_018775.R27591">
    <property type="protein sequence ID" value="AALFPA23_018775.P27591"/>
    <property type="gene ID" value="AALFPA23_018775"/>
</dbReference>
<reference evidence="2" key="1">
    <citation type="journal article" date="2015" name="Proc. Natl. Acad. Sci. U.S.A.">
        <title>Genome sequence of the Asian Tiger mosquito, Aedes albopictus, reveals insights into its biology, genetics, and evolution.</title>
        <authorList>
            <person name="Chen X.G."/>
            <person name="Jiang X."/>
            <person name="Gu J."/>
            <person name="Xu M."/>
            <person name="Wu Y."/>
            <person name="Deng Y."/>
            <person name="Zhang C."/>
            <person name="Bonizzoni M."/>
            <person name="Dermauw W."/>
            <person name="Vontas J."/>
            <person name="Armbruster P."/>
            <person name="Huang X."/>
            <person name="Yang Y."/>
            <person name="Zhang H."/>
            <person name="He W."/>
            <person name="Peng H."/>
            <person name="Liu Y."/>
            <person name="Wu K."/>
            <person name="Chen J."/>
            <person name="Lirakis M."/>
            <person name="Topalis P."/>
            <person name="Van Leeuwen T."/>
            <person name="Hall A.B."/>
            <person name="Jiang X."/>
            <person name="Thorpe C."/>
            <person name="Mueller R.L."/>
            <person name="Sun C."/>
            <person name="Waterhouse R.M."/>
            <person name="Yan G."/>
            <person name="Tu Z.J."/>
            <person name="Fang X."/>
            <person name="James A.A."/>
        </authorList>
    </citation>
    <scope>NUCLEOTIDE SEQUENCE [LARGE SCALE GENOMIC DNA]</scope>
    <source>
        <strain evidence="2">Foshan</strain>
    </source>
</reference>